<proteinExistence type="predicted"/>
<evidence type="ECO:0000313" key="1">
    <source>
        <dbReference type="EnsemblPlants" id="TuG1812G0100002456.01.T01"/>
    </source>
</evidence>
<dbReference type="EnsemblPlants" id="TuG1812G0100002456.01.T01">
    <property type="protein sequence ID" value="TuG1812G0100002456.01.T01"/>
    <property type="gene ID" value="TuG1812G0100002456.01"/>
</dbReference>
<keyword evidence="2" id="KW-1185">Reference proteome</keyword>
<dbReference type="SUPFAM" id="SSF54001">
    <property type="entry name" value="Cysteine proteinases"/>
    <property type="match status" value="1"/>
</dbReference>
<dbReference type="Gramene" id="TuG1812G0100002456.01.T01">
    <property type="protein sequence ID" value="TuG1812G0100002456.01.T01"/>
    <property type="gene ID" value="TuG1812G0100002456.01"/>
</dbReference>
<reference evidence="1" key="3">
    <citation type="submission" date="2022-06" db="UniProtKB">
        <authorList>
            <consortium name="EnsemblPlants"/>
        </authorList>
    </citation>
    <scope>IDENTIFICATION</scope>
</reference>
<dbReference type="AlphaFoldDB" id="A0A8R7K1V1"/>
<name>A0A8R7K1V1_TRIUA</name>
<sequence length="202" mass="23043">MNKARALHEYLFSKEGQDECGDVNVYISSKRPDWITGKQIMEQVQKGDDGQMEGSIANALFEEWTVQQQYNTTDKAILPADFANIVLGLKIGKKGGLAEFNEDEALKQFAPLVTGKELLNKKLIMIPHNTDKHYTLYVLNKYTSSIDILDSLNYRNGNGKNTWKTHHKDHPEPIKRMHALMKKHYGEAELRANGEPNWSRIA</sequence>
<dbReference type="InterPro" id="IPR038765">
    <property type="entry name" value="Papain-like_cys_pep_sf"/>
</dbReference>
<dbReference type="Gene3D" id="3.40.395.10">
    <property type="entry name" value="Adenoviral Proteinase, Chain A"/>
    <property type="match status" value="1"/>
</dbReference>
<protein>
    <submittedName>
        <fullName evidence="1">Uncharacterized protein</fullName>
    </submittedName>
</protein>
<organism evidence="1 2">
    <name type="scientific">Triticum urartu</name>
    <name type="common">Red wild einkorn</name>
    <name type="synonym">Crithodium urartu</name>
    <dbReference type="NCBI Taxonomy" id="4572"/>
    <lineage>
        <taxon>Eukaryota</taxon>
        <taxon>Viridiplantae</taxon>
        <taxon>Streptophyta</taxon>
        <taxon>Embryophyta</taxon>
        <taxon>Tracheophyta</taxon>
        <taxon>Spermatophyta</taxon>
        <taxon>Magnoliopsida</taxon>
        <taxon>Liliopsida</taxon>
        <taxon>Poales</taxon>
        <taxon>Poaceae</taxon>
        <taxon>BOP clade</taxon>
        <taxon>Pooideae</taxon>
        <taxon>Triticodae</taxon>
        <taxon>Triticeae</taxon>
        <taxon>Triticinae</taxon>
        <taxon>Triticum</taxon>
    </lineage>
</organism>
<evidence type="ECO:0000313" key="2">
    <source>
        <dbReference type="Proteomes" id="UP000015106"/>
    </source>
</evidence>
<reference evidence="1" key="2">
    <citation type="submission" date="2018-03" db="EMBL/GenBank/DDBJ databases">
        <title>The Triticum urartu genome reveals the dynamic nature of wheat genome evolution.</title>
        <authorList>
            <person name="Ling H."/>
            <person name="Ma B."/>
            <person name="Shi X."/>
            <person name="Liu H."/>
            <person name="Dong L."/>
            <person name="Sun H."/>
            <person name="Cao Y."/>
            <person name="Gao Q."/>
            <person name="Zheng S."/>
            <person name="Li Y."/>
            <person name="Yu Y."/>
            <person name="Du H."/>
            <person name="Qi M."/>
            <person name="Li Y."/>
            <person name="Yu H."/>
            <person name="Cui Y."/>
            <person name="Wang N."/>
            <person name="Chen C."/>
            <person name="Wu H."/>
            <person name="Zhao Y."/>
            <person name="Zhang J."/>
            <person name="Li Y."/>
            <person name="Zhou W."/>
            <person name="Zhang B."/>
            <person name="Hu W."/>
            <person name="Eijk M."/>
            <person name="Tang J."/>
            <person name="Witsenboer H."/>
            <person name="Zhao S."/>
            <person name="Li Z."/>
            <person name="Zhang A."/>
            <person name="Wang D."/>
            <person name="Liang C."/>
        </authorList>
    </citation>
    <scope>NUCLEOTIDE SEQUENCE [LARGE SCALE GENOMIC DNA]</scope>
    <source>
        <strain evidence="1">cv. G1812</strain>
    </source>
</reference>
<dbReference type="Proteomes" id="UP000015106">
    <property type="component" value="Chromosome 1"/>
</dbReference>
<reference evidence="2" key="1">
    <citation type="journal article" date="2013" name="Nature">
        <title>Draft genome of the wheat A-genome progenitor Triticum urartu.</title>
        <authorList>
            <person name="Ling H.Q."/>
            <person name="Zhao S."/>
            <person name="Liu D."/>
            <person name="Wang J."/>
            <person name="Sun H."/>
            <person name="Zhang C."/>
            <person name="Fan H."/>
            <person name="Li D."/>
            <person name="Dong L."/>
            <person name="Tao Y."/>
            <person name="Gao C."/>
            <person name="Wu H."/>
            <person name="Li Y."/>
            <person name="Cui Y."/>
            <person name="Guo X."/>
            <person name="Zheng S."/>
            <person name="Wang B."/>
            <person name="Yu K."/>
            <person name="Liang Q."/>
            <person name="Yang W."/>
            <person name="Lou X."/>
            <person name="Chen J."/>
            <person name="Feng M."/>
            <person name="Jian J."/>
            <person name="Zhang X."/>
            <person name="Luo G."/>
            <person name="Jiang Y."/>
            <person name="Liu J."/>
            <person name="Wang Z."/>
            <person name="Sha Y."/>
            <person name="Zhang B."/>
            <person name="Wu H."/>
            <person name="Tang D."/>
            <person name="Shen Q."/>
            <person name="Xue P."/>
            <person name="Zou S."/>
            <person name="Wang X."/>
            <person name="Liu X."/>
            <person name="Wang F."/>
            <person name="Yang Y."/>
            <person name="An X."/>
            <person name="Dong Z."/>
            <person name="Zhang K."/>
            <person name="Zhang X."/>
            <person name="Luo M.C."/>
            <person name="Dvorak J."/>
            <person name="Tong Y."/>
            <person name="Wang J."/>
            <person name="Yang H."/>
            <person name="Li Z."/>
            <person name="Wang D."/>
            <person name="Zhang A."/>
            <person name="Wang J."/>
        </authorList>
    </citation>
    <scope>NUCLEOTIDE SEQUENCE</scope>
    <source>
        <strain evidence="2">cv. G1812</strain>
    </source>
</reference>
<accession>A0A8R7K1V1</accession>